<evidence type="ECO:0000313" key="5">
    <source>
        <dbReference type="EMBL" id="SNS97799.1"/>
    </source>
</evidence>
<keyword evidence="4" id="KW-0472">Membrane</keyword>
<dbReference type="GO" id="GO:0070273">
    <property type="term" value="F:phosphatidylinositol-4-phosphate binding"/>
    <property type="evidence" value="ECO:0007669"/>
    <property type="project" value="InterPro"/>
</dbReference>
<dbReference type="Proteomes" id="UP000198415">
    <property type="component" value="Unassembled WGS sequence"/>
</dbReference>
<protein>
    <submittedName>
        <fullName evidence="5">Golgi phosphoprotein 3 (GPP34)</fullName>
    </submittedName>
</protein>
<dbReference type="EMBL" id="FZNR01000031">
    <property type="protein sequence ID" value="SNS97799.1"/>
    <property type="molecule type" value="Genomic_DNA"/>
</dbReference>
<evidence type="ECO:0000313" key="6">
    <source>
        <dbReference type="Proteomes" id="UP000198415"/>
    </source>
</evidence>
<dbReference type="GO" id="GO:0012505">
    <property type="term" value="C:endomembrane system"/>
    <property type="evidence" value="ECO:0007669"/>
    <property type="project" value="UniProtKB-ARBA"/>
</dbReference>
<dbReference type="GO" id="GO:0005737">
    <property type="term" value="C:cytoplasm"/>
    <property type="evidence" value="ECO:0007669"/>
    <property type="project" value="UniProtKB-ARBA"/>
</dbReference>
<dbReference type="Gene3D" id="1.10.3630.10">
    <property type="entry name" value="yeast vps74-n-term truncation variant domain like"/>
    <property type="match status" value="1"/>
</dbReference>
<name>A0A239IW60_9ACTN</name>
<evidence type="ECO:0000256" key="4">
    <source>
        <dbReference type="ARBA" id="ARBA00023136"/>
    </source>
</evidence>
<evidence type="ECO:0000256" key="1">
    <source>
        <dbReference type="ARBA" id="ARBA00004255"/>
    </source>
</evidence>
<gene>
    <name evidence="5" type="ORF">SAMN06264365_13139</name>
</gene>
<dbReference type="InterPro" id="IPR038261">
    <property type="entry name" value="GPP34-like_sf"/>
</dbReference>
<accession>A0A239IW60</accession>
<proteinExistence type="predicted"/>
<sequence>MFRLVHAERDGLLLLHEDVAGLVMAGALLGELVLSGHLTISADHMARVLTRLPPADALGHIVIDHLTRETHPVPIWLPFLAGTAYAQVADRMIRSGHVEQVFTRRLFVRRTGYLPADGNNAAWPWARLLSRLERREPLDTSDRLLGGLLLACDWHRTVLRSADLNVSLSLRHELQQAPGPVQLLAALTEAAVRSAVTSHLR</sequence>
<keyword evidence="3" id="KW-0446">Lipid-binding</keyword>
<dbReference type="InterPro" id="IPR008628">
    <property type="entry name" value="GPP34-like"/>
</dbReference>
<dbReference type="AlphaFoldDB" id="A0A239IW60"/>
<reference evidence="5 6" key="1">
    <citation type="submission" date="2017-06" db="EMBL/GenBank/DDBJ databases">
        <authorList>
            <person name="Kim H.J."/>
            <person name="Triplett B.A."/>
        </authorList>
    </citation>
    <scope>NUCLEOTIDE SEQUENCE [LARGE SCALE GENOMIC DNA]</scope>
    <source>
        <strain evidence="5 6">DSM 43151</strain>
    </source>
</reference>
<dbReference type="Pfam" id="PF05719">
    <property type="entry name" value="GPP34"/>
    <property type="match status" value="1"/>
</dbReference>
<organism evidence="5 6">
    <name type="scientific">Actinoplanes regularis</name>
    <dbReference type="NCBI Taxonomy" id="52697"/>
    <lineage>
        <taxon>Bacteria</taxon>
        <taxon>Bacillati</taxon>
        <taxon>Actinomycetota</taxon>
        <taxon>Actinomycetes</taxon>
        <taxon>Micromonosporales</taxon>
        <taxon>Micromonosporaceae</taxon>
        <taxon>Actinoplanes</taxon>
    </lineage>
</organism>
<evidence type="ECO:0000256" key="3">
    <source>
        <dbReference type="ARBA" id="ARBA00023121"/>
    </source>
</evidence>
<keyword evidence="6" id="KW-1185">Reference proteome</keyword>
<evidence type="ECO:0000256" key="2">
    <source>
        <dbReference type="ARBA" id="ARBA00023034"/>
    </source>
</evidence>
<comment type="subcellular location">
    <subcellularLocation>
        <location evidence="1">Golgi apparatus membrane</location>
        <topology evidence="1">Peripheral membrane protein</topology>
        <orientation evidence="1">Cytoplasmic side</orientation>
    </subcellularLocation>
</comment>
<keyword evidence="2" id="KW-0333">Golgi apparatus</keyword>